<sequence length="159" mass="18329">MKQFLDRDWLFDSYVKEGLSQEKIADLCSVNQTTIRYHLLRLGIPCRKVGSRKGELCGKWKGGRFKTSQGYIHVLSHGHPLTMPSKPYVPEQVLVVEKSLGRFLQKGEAVHHINEIKDDNRVENLYLFPSESSHQSYHRLLHFGKVEPIITSNLLSRSE</sequence>
<dbReference type="Proteomes" id="UP000033881">
    <property type="component" value="Unassembled WGS sequence"/>
</dbReference>
<name>A0A0G0QDZ5_9BACT</name>
<dbReference type="InterPro" id="IPR003615">
    <property type="entry name" value="HNH_nuc"/>
</dbReference>
<dbReference type="InterPro" id="IPR044925">
    <property type="entry name" value="His-Me_finger_sf"/>
</dbReference>
<gene>
    <name evidence="2" type="ORF">UT24_C0020G0004</name>
</gene>
<organism evidence="2 3">
    <name type="scientific">Candidatus Woesebacteria bacterium GW2011_GWB1_39_12</name>
    <dbReference type="NCBI Taxonomy" id="1618574"/>
    <lineage>
        <taxon>Bacteria</taxon>
        <taxon>Candidatus Woeseibacteriota</taxon>
    </lineage>
</organism>
<accession>A0A0G0QDZ5</accession>
<dbReference type="SUPFAM" id="SSF54060">
    <property type="entry name" value="His-Me finger endonucleases"/>
    <property type="match status" value="1"/>
</dbReference>
<dbReference type="STRING" id="1618574.UT24_C0020G0004"/>
<dbReference type="Gene3D" id="3.90.75.20">
    <property type="match status" value="1"/>
</dbReference>
<evidence type="ECO:0000313" key="2">
    <source>
        <dbReference type="EMBL" id="KKQ99936.1"/>
    </source>
</evidence>
<dbReference type="Pfam" id="PF13392">
    <property type="entry name" value="HNH_3"/>
    <property type="match status" value="1"/>
</dbReference>
<comment type="caution">
    <text evidence="2">The sequence shown here is derived from an EMBL/GenBank/DDBJ whole genome shotgun (WGS) entry which is preliminary data.</text>
</comment>
<proteinExistence type="predicted"/>
<dbReference type="EMBL" id="LBWB01000020">
    <property type="protein sequence ID" value="KKQ99936.1"/>
    <property type="molecule type" value="Genomic_DNA"/>
</dbReference>
<evidence type="ECO:0000259" key="1">
    <source>
        <dbReference type="Pfam" id="PF13392"/>
    </source>
</evidence>
<protein>
    <recommendedName>
        <fullName evidence="1">HNH nuclease domain-containing protein</fullName>
    </recommendedName>
</protein>
<dbReference type="AlphaFoldDB" id="A0A0G0QDZ5"/>
<feature type="domain" description="HNH nuclease" evidence="1">
    <location>
        <begin position="92"/>
        <end position="131"/>
    </location>
</feature>
<reference evidence="2 3" key="1">
    <citation type="journal article" date="2015" name="Nature">
        <title>rRNA introns, odd ribosomes, and small enigmatic genomes across a large radiation of phyla.</title>
        <authorList>
            <person name="Brown C.T."/>
            <person name="Hug L.A."/>
            <person name="Thomas B.C."/>
            <person name="Sharon I."/>
            <person name="Castelle C.J."/>
            <person name="Singh A."/>
            <person name="Wilkins M.J."/>
            <person name="Williams K.H."/>
            <person name="Banfield J.F."/>
        </authorList>
    </citation>
    <scope>NUCLEOTIDE SEQUENCE [LARGE SCALE GENOMIC DNA]</scope>
</reference>
<evidence type="ECO:0000313" key="3">
    <source>
        <dbReference type="Proteomes" id="UP000033881"/>
    </source>
</evidence>